<keyword evidence="12 17" id="KW-0598">Phosphotransferase system</keyword>
<keyword evidence="13 17" id="KW-0479">Metal-binding</keyword>
<keyword evidence="15 17" id="KW-0460">Magnesium</keyword>
<comment type="caution">
    <text evidence="22">The sequence shown here is derived from an EMBL/GenBank/DDBJ whole genome shotgun (WGS) entry which is preliminary data.</text>
</comment>
<reference evidence="22" key="1">
    <citation type="submission" date="2020-10" db="EMBL/GenBank/DDBJ databases">
        <authorList>
            <person name="Gilroy R."/>
        </authorList>
    </citation>
    <scope>NUCLEOTIDE SEQUENCE</scope>
    <source>
        <strain evidence="22">ChiSxjej1B13-7958</strain>
    </source>
</reference>
<evidence type="ECO:0000256" key="9">
    <source>
        <dbReference type="ARBA" id="ARBA00022490"/>
    </source>
</evidence>
<dbReference type="SUPFAM" id="SSF51621">
    <property type="entry name" value="Phosphoenolpyruvate/pyruvate domain"/>
    <property type="match status" value="1"/>
</dbReference>
<dbReference type="InterPro" id="IPR036618">
    <property type="entry name" value="PtsI_HPr-bd_sf"/>
</dbReference>
<dbReference type="GO" id="GO:0046872">
    <property type="term" value="F:metal ion binding"/>
    <property type="evidence" value="ECO:0007669"/>
    <property type="project" value="UniProtKB-KW"/>
</dbReference>
<evidence type="ECO:0000259" key="21">
    <source>
        <dbReference type="Pfam" id="PF05524"/>
    </source>
</evidence>
<evidence type="ECO:0000256" key="10">
    <source>
        <dbReference type="ARBA" id="ARBA00022597"/>
    </source>
</evidence>
<dbReference type="Gene3D" id="3.50.30.10">
    <property type="entry name" value="Phosphohistidine domain"/>
    <property type="match status" value="1"/>
</dbReference>
<dbReference type="Proteomes" id="UP000824242">
    <property type="component" value="Unassembled WGS sequence"/>
</dbReference>
<evidence type="ECO:0000256" key="14">
    <source>
        <dbReference type="ARBA" id="ARBA00022777"/>
    </source>
</evidence>
<evidence type="ECO:0000259" key="20">
    <source>
        <dbReference type="Pfam" id="PF02896"/>
    </source>
</evidence>
<comment type="function">
    <text evidence="3 17">General (non sugar-specific) component of the phosphoenolpyruvate-dependent sugar phosphotransferase system (sugar PTS). This major carbohydrate active-transport system catalyzes the phosphorylation of incoming sugar substrates concomitantly with their translocation across the cell membrane. Enzyme I transfers the phosphoryl group from phosphoenolpyruvate (PEP) to the phosphoryl carrier protein (HPr).</text>
</comment>
<feature type="active site" description="Tele-phosphohistidine intermediate" evidence="18">
    <location>
        <position position="188"/>
    </location>
</feature>
<keyword evidence="9 17" id="KW-0963">Cytoplasm</keyword>
<dbReference type="PIRSF" id="PIRSF000732">
    <property type="entry name" value="PTS_enzyme_I"/>
    <property type="match status" value="1"/>
</dbReference>
<dbReference type="Gene3D" id="3.20.20.60">
    <property type="entry name" value="Phosphoenolpyruvate-binding domains"/>
    <property type="match status" value="1"/>
</dbReference>
<protein>
    <recommendedName>
        <fullName evidence="7 17">Phosphoenolpyruvate-protein phosphotransferase</fullName>
        <ecNumber evidence="6 17">2.7.3.9</ecNumber>
    </recommendedName>
    <alternativeName>
        <fullName evidence="16 17">Phosphotransferase system, enzyme I</fullName>
    </alternativeName>
</protein>
<reference evidence="22" key="2">
    <citation type="journal article" date="2021" name="PeerJ">
        <title>Extensive microbial diversity within the chicken gut microbiome revealed by metagenomics and culture.</title>
        <authorList>
            <person name="Gilroy R."/>
            <person name="Ravi A."/>
            <person name="Getino M."/>
            <person name="Pursley I."/>
            <person name="Horton D.L."/>
            <person name="Alikhan N.F."/>
            <person name="Baker D."/>
            <person name="Gharbi K."/>
            <person name="Hall N."/>
            <person name="Watson M."/>
            <person name="Adriaenssens E.M."/>
            <person name="Foster-Nyarko E."/>
            <person name="Jarju S."/>
            <person name="Secka A."/>
            <person name="Antonio M."/>
            <person name="Oren A."/>
            <person name="Chaudhuri R.R."/>
            <person name="La Ragione R."/>
            <person name="Hildebrand F."/>
            <person name="Pallen M.J."/>
        </authorList>
    </citation>
    <scope>NUCLEOTIDE SEQUENCE</scope>
    <source>
        <strain evidence="22">ChiSxjej1B13-7958</strain>
    </source>
</reference>
<dbReference type="AlphaFoldDB" id="A0A9D1DED9"/>
<feature type="active site" description="Proton donor" evidence="18">
    <location>
        <position position="501"/>
    </location>
</feature>
<accession>A0A9D1DED9</accession>
<dbReference type="GO" id="GO:0016301">
    <property type="term" value="F:kinase activity"/>
    <property type="evidence" value="ECO:0007669"/>
    <property type="project" value="UniProtKB-KW"/>
</dbReference>
<dbReference type="Gene3D" id="1.10.274.10">
    <property type="entry name" value="PtsI, HPr-binding domain"/>
    <property type="match status" value="1"/>
</dbReference>
<dbReference type="InterPro" id="IPR040442">
    <property type="entry name" value="Pyrv_kinase-like_dom_sf"/>
</dbReference>
<evidence type="ECO:0000256" key="12">
    <source>
        <dbReference type="ARBA" id="ARBA00022683"/>
    </source>
</evidence>
<dbReference type="PANTHER" id="PTHR46244:SF3">
    <property type="entry name" value="PHOSPHOENOLPYRUVATE-PROTEIN PHOSPHOTRANSFERASE"/>
    <property type="match status" value="1"/>
</dbReference>
<dbReference type="PANTHER" id="PTHR46244">
    <property type="entry name" value="PHOSPHOENOLPYRUVATE-PROTEIN PHOSPHOTRANSFERASE"/>
    <property type="match status" value="1"/>
</dbReference>
<dbReference type="SUPFAM" id="SSF47831">
    <property type="entry name" value="Enzyme I of the PEP:sugar phosphotransferase system HPr-binding (sub)domain"/>
    <property type="match status" value="1"/>
</dbReference>
<evidence type="ECO:0000256" key="16">
    <source>
        <dbReference type="ARBA" id="ARBA00033235"/>
    </source>
</evidence>
<dbReference type="Pfam" id="PF05524">
    <property type="entry name" value="PEP-utilisers_N"/>
    <property type="match status" value="1"/>
</dbReference>
<comment type="subcellular location">
    <subcellularLocation>
        <location evidence="4 17">Cytoplasm</location>
    </subcellularLocation>
</comment>
<evidence type="ECO:0000256" key="1">
    <source>
        <dbReference type="ARBA" id="ARBA00000683"/>
    </source>
</evidence>
<dbReference type="Pfam" id="PF00391">
    <property type="entry name" value="PEP-utilizers"/>
    <property type="match status" value="1"/>
</dbReference>
<dbReference type="InterPro" id="IPR024692">
    <property type="entry name" value="PTS_EI"/>
</dbReference>
<dbReference type="InterPro" id="IPR000121">
    <property type="entry name" value="PEP_util_C"/>
</dbReference>
<evidence type="ECO:0000256" key="6">
    <source>
        <dbReference type="ARBA" id="ARBA00012232"/>
    </source>
</evidence>
<dbReference type="InterPro" id="IPR015813">
    <property type="entry name" value="Pyrv/PenolPyrv_kinase-like_dom"/>
</dbReference>
<evidence type="ECO:0000256" key="18">
    <source>
        <dbReference type="PIRSR" id="PIRSR000732-1"/>
    </source>
</evidence>
<evidence type="ECO:0000256" key="8">
    <source>
        <dbReference type="ARBA" id="ARBA00022448"/>
    </source>
</evidence>
<evidence type="ECO:0000313" key="22">
    <source>
        <dbReference type="EMBL" id="HIR47102.1"/>
    </source>
</evidence>
<organism evidence="22 23">
    <name type="scientific">Candidatus Caccousia avicola</name>
    <dbReference type="NCBI Taxonomy" id="2840721"/>
    <lineage>
        <taxon>Bacteria</taxon>
        <taxon>Bacillati</taxon>
        <taxon>Bacillota</taxon>
        <taxon>Clostridia</taxon>
        <taxon>Eubacteriales</taxon>
        <taxon>Oscillospiraceae</taxon>
        <taxon>Oscillospiraceae incertae sedis</taxon>
        <taxon>Candidatus Caccousia</taxon>
    </lineage>
</organism>
<keyword evidence="11 17" id="KW-0808">Transferase</keyword>
<dbReference type="SUPFAM" id="SSF52009">
    <property type="entry name" value="Phosphohistidine domain"/>
    <property type="match status" value="1"/>
</dbReference>
<feature type="domain" description="PEP-utilising enzyme C-terminal" evidence="20">
    <location>
        <begin position="252"/>
        <end position="539"/>
    </location>
</feature>
<dbReference type="InterPro" id="IPR008731">
    <property type="entry name" value="PTS_EIN"/>
</dbReference>
<dbReference type="PRINTS" id="PR01736">
    <property type="entry name" value="PHPHTRNFRASE"/>
</dbReference>
<evidence type="ECO:0000256" key="7">
    <source>
        <dbReference type="ARBA" id="ARBA00016544"/>
    </source>
</evidence>
<dbReference type="EC" id="2.7.3.9" evidence="6 17"/>
<keyword evidence="10 17" id="KW-0762">Sugar transport</keyword>
<evidence type="ECO:0000256" key="11">
    <source>
        <dbReference type="ARBA" id="ARBA00022679"/>
    </source>
</evidence>
<evidence type="ECO:0000256" key="17">
    <source>
        <dbReference type="PIRNR" id="PIRNR000732"/>
    </source>
</evidence>
<dbReference type="GO" id="GO:0009401">
    <property type="term" value="P:phosphoenolpyruvate-dependent sugar phosphotransferase system"/>
    <property type="evidence" value="ECO:0007669"/>
    <property type="project" value="UniProtKB-KW"/>
</dbReference>
<comment type="similarity">
    <text evidence="5 17">Belongs to the PEP-utilizing enzyme family.</text>
</comment>
<dbReference type="InterPro" id="IPR006318">
    <property type="entry name" value="PTS_EI-like"/>
</dbReference>
<keyword evidence="8 17" id="KW-0813">Transport</keyword>
<evidence type="ECO:0000256" key="5">
    <source>
        <dbReference type="ARBA" id="ARBA00007837"/>
    </source>
</evidence>
<evidence type="ECO:0000256" key="13">
    <source>
        <dbReference type="ARBA" id="ARBA00022723"/>
    </source>
</evidence>
<dbReference type="InterPro" id="IPR050499">
    <property type="entry name" value="PEP-utilizing_PTS_enzyme"/>
</dbReference>
<evidence type="ECO:0000256" key="15">
    <source>
        <dbReference type="ARBA" id="ARBA00022842"/>
    </source>
</evidence>
<feature type="domain" description="PEP-utilising enzyme mobile" evidence="19">
    <location>
        <begin position="151"/>
        <end position="224"/>
    </location>
</feature>
<name>A0A9D1DED9_9FIRM</name>
<comment type="catalytic activity">
    <reaction evidence="1 17">
        <text>L-histidyl-[protein] + phosphoenolpyruvate = N(pros)-phospho-L-histidyl-[protein] + pyruvate</text>
        <dbReference type="Rhea" id="RHEA:23880"/>
        <dbReference type="Rhea" id="RHEA-COMP:9745"/>
        <dbReference type="Rhea" id="RHEA-COMP:9746"/>
        <dbReference type="ChEBI" id="CHEBI:15361"/>
        <dbReference type="ChEBI" id="CHEBI:29979"/>
        <dbReference type="ChEBI" id="CHEBI:58702"/>
        <dbReference type="ChEBI" id="CHEBI:64837"/>
        <dbReference type="EC" id="2.7.3.9"/>
    </reaction>
</comment>
<dbReference type="GO" id="GO:0005737">
    <property type="term" value="C:cytoplasm"/>
    <property type="evidence" value="ECO:0007669"/>
    <property type="project" value="UniProtKB-SubCell"/>
</dbReference>
<dbReference type="Pfam" id="PF02896">
    <property type="entry name" value="PEP-utilizers_C"/>
    <property type="match status" value="1"/>
</dbReference>
<dbReference type="InterPro" id="IPR036637">
    <property type="entry name" value="Phosphohistidine_dom_sf"/>
</dbReference>
<feature type="domain" description="Phosphotransferase system enzyme I N-terminal" evidence="21">
    <location>
        <begin position="5"/>
        <end position="126"/>
    </location>
</feature>
<comment type="cofactor">
    <cofactor evidence="2 17">
        <name>Mg(2+)</name>
        <dbReference type="ChEBI" id="CHEBI:18420"/>
    </cofactor>
</comment>
<dbReference type="NCBIfam" id="TIGR01417">
    <property type="entry name" value="PTS_I_fam"/>
    <property type="match status" value="1"/>
</dbReference>
<evidence type="ECO:0000256" key="4">
    <source>
        <dbReference type="ARBA" id="ARBA00004496"/>
    </source>
</evidence>
<proteinExistence type="inferred from homology"/>
<dbReference type="EMBL" id="DVGZ01000055">
    <property type="protein sequence ID" value="HIR47102.1"/>
    <property type="molecule type" value="Genomic_DNA"/>
</dbReference>
<evidence type="ECO:0000313" key="23">
    <source>
        <dbReference type="Proteomes" id="UP000824242"/>
    </source>
</evidence>
<evidence type="ECO:0000256" key="2">
    <source>
        <dbReference type="ARBA" id="ARBA00001946"/>
    </source>
</evidence>
<sequence length="540" mass="58476">MRKIRGVATSGGVACGLVRFVYDPVAAPVFCKAADVQQELARVDLAWEAAKEELDLLCGIAGREIGGECEKIFEIHRMMLDDEEYSEAVRRVILEQGACAEFAVRRATIQLGAMFSGMEDAYMRARIADVQDIGRRLLHALNPALTAQPPLPEGCVAAAPYFTPSQILQLCGEGVRGFLAQEGSSKSHAAILARMLGVPAVTALGVSYSRLYDGVMAITDGFTGDVILDPDDRALTAYREYAKRPAVREETLRQLCSLPARTRGGRRVGILANIWKTSDLPLVVSSGAEGVGLFRTESLFRNRTEPPGEEEQLRIYSSAARQLGGHPMTVRTASLGAHSQVSCVSYEEEPNPAMGVRGIRFSLDHPDLFCTQLRAVLRAAADSPIGLTFPMVTGVEELHHAKELLRRAMEELRDRNVPFCENIRVGVMVDTPAAALIAEALAREVDFFDVGTNGLTQFALAADRANPALTTLYDFHHPAVLELVRRAVFAAKNAGIPAVICGDAAADPLMLGFFLSLGVEALSVAPSSVLELRRAVRSME</sequence>
<keyword evidence="14 17" id="KW-0418">Kinase</keyword>
<evidence type="ECO:0000259" key="19">
    <source>
        <dbReference type="Pfam" id="PF00391"/>
    </source>
</evidence>
<dbReference type="GO" id="GO:0008965">
    <property type="term" value="F:phosphoenolpyruvate-protein phosphotransferase activity"/>
    <property type="evidence" value="ECO:0007669"/>
    <property type="project" value="UniProtKB-EC"/>
</dbReference>
<evidence type="ECO:0000256" key="3">
    <source>
        <dbReference type="ARBA" id="ARBA00002728"/>
    </source>
</evidence>
<gene>
    <name evidence="22" type="primary">ptsP</name>
    <name evidence="22" type="ORF">IAB89_05510</name>
</gene>
<dbReference type="InterPro" id="IPR008279">
    <property type="entry name" value="PEP-util_enz_mobile_dom"/>
</dbReference>